<evidence type="ECO:0000313" key="8">
    <source>
        <dbReference type="EMBL" id="UZJ23390.1"/>
    </source>
</evidence>
<reference evidence="8" key="1">
    <citation type="submission" date="2022-10" db="EMBL/GenBank/DDBJ databases">
        <title>Rhodococcus sp.75.</title>
        <authorList>
            <person name="Sun M."/>
        </authorList>
    </citation>
    <scope>NUCLEOTIDE SEQUENCE</scope>
    <source>
        <strain evidence="8">75</strain>
    </source>
</reference>
<feature type="domain" description="Leucine-binding protein" evidence="7">
    <location>
        <begin position="43"/>
        <end position="397"/>
    </location>
</feature>
<proteinExistence type="inferred from homology"/>
<keyword evidence="2" id="KW-0813">Transport</keyword>
<dbReference type="Gene3D" id="3.40.50.2300">
    <property type="match status" value="2"/>
</dbReference>
<feature type="region of interest" description="Disordered" evidence="5">
    <location>
        <begin position="21"/>
        <end position="42"/>
    </location>
</feature>
<evidence type="ECO:0000256" key="4">
    <source>
        <dbReference type="ARBA" id="ARBA00022970"/>
    </source>
</evidence>
<dbReference type="PRINTS" id="PR00337">
    <property type="entry name" value="LEUILEVALBP"/>
</dbReference>
<evidence type="ECO:0000256" key="5">
    <source>
        <dbReference type="SAM" id="MobiDB-lite"/>
    </source>
</evidence>
<dbReference type="Pfam" id="PF13458">
    <property type="entry name" value="Peripla_BP_6"/>
    <property type="match status" value="1"/>
</dbReference>
<comment type="similarity">
    <text evidence="1">Belongs to the leucine-binding protein family.</text>
</comment>
<dbReference type="EMBL" id="CP110615">
    <property type="protein sequence ID" value="UZJ23390.1"/>
    <property type="molecule type" value="Genomic_DNA"/>
</dbReference>
<dbReference type="RefSeq" id="WP_265381497.1">
    <property type="nucleotide sequence ID" value="NZ_CP110615.1"/>
</dbReference>
<keyword evidence="9" id="KW-1185">Reference proteome</keyword>
<keyword evidence="4" id="KW-0029">Amino-acid transport</keyword>
<feature type="compositionally biased region" description="Low complexity" evidence="5">
    <location>
        <begin position="21"/>
        <end position="33"/>
    </location>
</feature>
<feature type="chain" id="PRO_5045622492" evidence="6">
    <location>
        <begin position="20"/>
        <end position="420"/>
    </location>
</feature>
<evidence type="ECO:0000256" key="1">
    <source>
        <dbReference type="ARBA" id="ARBA00010062"/>
    </source>
</evidence>
<keyword evidence="3 6" id="KW-0732">Signal</keyword>
<evidence type="ECO:0000259" key="7">
    <source>
        <dbReference type="Pfam" id="PF13458"/>
    </source>
</evidence>
<sequence>MSSRRKTLAVLAVAGLALAGCSSSGGTSNSTSGSGSGGASGETITVGSIHPLTGALAGAGQLMQDATEMAAADINAAGGIKGLSGAQLKIASGDSQGKAETGQSEAQRLTQSGAVALVGTYQSDVTKNVASVAERSQVPLVIDVAVDDSILAQGYKYSFRIQPNATGMGTSGADDLAGIGEQGGSPIKTVSYIHIQGAFGDSVFTAFKKEAEAKGITIAKEVAYDSGSLNDAATQVAQAAAPKPDAIVVTGYYPDSLLIAKSIAALKPDVKAVYGIANGGFDDDSFPGAAGAAGNGLLSANYHYDATSARVKDIRTRFEAKYGKPMETAAMLSYQAVEVVAAGLDKSGSKDPKKLRDAISALELSDPLLAFDGPIKFDETGQNTNATVIVMQIQGGKVEQVYPQKFKTVDLKFPAKPGAS</sequence>
<protein>
    <submittedName>
        <fullName evidence="8">ABC transporter substrate-binding protein</fullName>
    </submittedName>
</protein>
<dbReference type="InterPro" id="IPR051010">
    <property type="entry name" value="BCAA_transport"/>
</dbReference>
<dbReference type="InterPro" id="IPR028082">
    <property type="entry name" value="Peripla_BP_I"/>
</dbReference>
<accession>A0ABY6NVJ8</accession>
<evidence type="ECO:0000256" key="6">
    <source>
        <dbReference type="SAM" id="SignalP"/>
    </source>
</evidence>
<name>A0ABY6NVJ8_9NOCA</name>
<dbReference type="PANTHER" id="PTHR30483">
    <property type="entry name" value="LEUCINE-SPECIFIC-BINDING PROTEIN"/>
    <property type="match status" value="1"/>
</dbReference>
<dbReference type="InterPro" id="IPR000709">
    <property type="entry name" value="Leu_Ile_Val-bd"/>
</dbReference>
<gene>
    <name evidence="8" type="ORF">RHODO2019_09065</name>
</gene>
<evidence type="ECO:0000313" key="9">
    <source>
        <dbReference type="Proteomes" id="UP001164965"/>
    </source>
</evidence>
<evidence type="ECO:0000256" key="3">
    <source>
        <dbReference type="ARBA" id="ARBA00022729"/>
    </source>
</evidence>
<dbReference type="InterPro" id="IPR028081">
    <property type="entry name" value="Leu-bd"/>
</dbReference>
<dbReference type="SUPFAM" id="SSF53822">
    <property type="entry name" value="Periplasmic binding protein-like I"/>
    <property type="match status" value="1"/>
</dbReference>
<dbReference type="CDD" id="cd06340">
    <property type="entry name" value="PBP1_ABC_ligand_binding-like"/>
    <property type="match status" value="1"/>
</dbReference>
<feature type="signal peptide" evidence="6">
    <location>
        <begin position="1"/>
        <end position="19"/>
    </location>
</feature>
<organism evidence="8 9">
    <name type="scientific">Rhodococcus antarcticus</name>
    <dbReference type="NCBI Taxonomy" id="2987751"/>
    <lineage>
        <taxon>Bacteria</taxon>
        <taxon>Bacillati</taxon>
        <taxon>Actinomycetota</taxon>
        <taxon>Actinomycetes</taxon>
        <taxon>Mycobacteriales</taxon>
        <taxon>Nocardiaceae</taxon>
        <taxon>Rhodococcus</taxon>
    </lineage>
</organism>
<dbReference type="Proteomes" id="UP001164965">
    <property type="component" value="Chromosome"/>
</dbReference>
<dbReference type="PROSITE" id="PS51257">
    <property type="entry name" value="PROKAR_LIPOPROTEIN"/>
    <property type="match status" value="1"/>
</dbReference>
<evidence type="ECO:0000256" key="2">
    <source>
        <dbReference type="ARBA" id="ARBA00022448"/>
    </source>
</evidence>